<dbReference type="GO" id="GO:0006508">
    <property type="term" value="P:proteolysis"/>
    <property type="evidence" value="ECO:0007669"/>
    <property type="project" value="InterPro"/>
</dbReference>
<keyword evidence="1" id="KW-0645">Protease</keyword>
<evidence type="ECO:0000313" key="4">
    <source>
        <dbReference type="EMBL" id="CEP13211.1"/>
    </source>
</evidence>
<keyword evidence="1" id="KW-0378">Hydrolase</keyword>
<keyword evidence="2" id="KW-0863">Zinc-finger</keyword>
<dbReference type="SUPFAM" id="SSF56672">
    <property type="entry name" value="DNA/RNA polymerases"/>
    <property type="match status" value="1"/>
</dbReference>
<dbReference type="Gene3D" id="4.10.60.10">
    <property type="entry name" value="Zinc finger, CCHC-type"/>
    <property type="match status" value="1"/>
</dbReference>
<reference evidence="4 5" key="1">
    <citation type="submission" date="2014-09" db="EMBL/GenBank/DDBJ databases">
        <authorList>
            <person name="Ellenberger Sabrina"/>
        </authorList>
    </citation>
    <scope>NUCLEOTIDE SEQUENCE [LARGE SCALE GENOMIC DNA]</scope>
    <source>
        <strain evidence="4 5">CBS 412.66</strain>
    </source>
</reference>
<dbReference type="Pfam" id="PF13650">
    <property type="entry name" value="Asp_protease_2"/>
    <property type="match status" value="1"/>
</dbReference>
<evidence type="ECO:0000256" key="2">
    <source>
        <dbReference type="PROSITE-ProRule" id="PRU00047"/>
    </source>
</evidence>
<dbReference type="Gene3D" id="3.10.10.10">
    <property type="entry name" value="HIV Type 1 Reverse Transcriptase, subunit A, domain 1"/>
    <property type="match status" value="1"/>
</dbReference>
<evidence type="ECO:0000256" key="1">
    <source>
        <dbReference type="ARBA" id="ARBA00022750"/>
    </source>
</evidence>
<dbReference type="PANTHER" id="PTHR15503:SF22">
    <property type="entry name" value="TRANSPOSON TY3-I GAG POLYPROTEIN"/>
    <property type="match status" value="1"/>
</dbReference>
<dbReference type="AlphaFoldDB" id="A0A0B7NE35"/>
<sequence length="458" mass="50852">MDIDPKPQSGRVSKEERDRRNQTNSCFYCGDSTHFKKDCPNFPSARVVTETIKAIHVEIPHTQDGLLYVPLVFGTTKSGQFKRIQALLDTGASAFIVRQDLVDSLGLHGETTPVSATFTVSNGQASLCTSKLNTKIRLSNTIFHSEYHDFFVVQDLSFQVILGLDWIRKHGVNIDFDNKVTEVKCCNTMICCPIKPTSDDWFNKADSTDVSLCDAPSPATNYYSCNTSISSPELTALPFPFMPPMEPSTYFSVMSSLPFSLNKDNTFSAYSSGLIDATTEGLSSSLSDVATQLSVVNTIVDSSQVPPNEVTLPPQYQDYAKVFSKLEADKLPPHRPYDHKIPLVPDAVVPYGPMFSMSQLELKTLYDYIQENLAKGFIRRSESPAGAPVLFVKKKDGSLRMVVDYRGLNKVTIATPAVLPLISETLDRLNQTKYFSKLDMVGAYNLIRIKPGDEWKTA</sequence>
<keyword evidence="5" id="KW-1185">Reference proteome</keyword>
<evidence type="ECO:0000313" key="5">
    <source>
        <dbReference type="Proteomes" id="UP000054107"/>
    </source>
</evidence>
<dbReference type="SMART" id="SM00343">
    <property type="entry name" value="ZnF_C2HC"/>
    <property type="match status" value="1"/>
</dbReference>
<dbReference type="GO" id="GO:0003676">
    <property type="term" value="F:nucleic acid binding"/>
    <property type="evidence" value="ECO:0007669"/>
    <property type="project" value="InterPro"/>
</dbReference>
<dbReference type="InterPro" id="IPR001969">
    <property type="entry name" value="Aspartic_peptidase_AS"/>
</dbReference>
<dbReference type="InterPro" id="IPR021109">
    <property type="entry name" value="Peptidase_aspartic_dom_sf"/>
</dbReference>
<dbReference type="InterPro" id="IPR036875">
    <property type="entry name" value="Znf_CCHC_sf"/>
</dbReference>
<accession>A0A0B7NE35</accession>
<dbReference type="CDD" id="cd01647">
    <property type="entry name" value="RT_LTR"/>
    <property type="match status" value="1"/>
</dbReference>
<keyword evidence="2" id="KW-0479">Metal-binding</keyword>
<dbReference type="SUPFAM" id="SSF57756">
    <property type="entry name" value="Retrovirus zinc finger-like domains"/>
    <property type="match status" value="1"/>
</dbReference>
<keyword evidence="1" id="KW-0064">Aspartyl protease</keyword>
<keyword evidence="2" id="KW-0862">Zinc</keyword>
<dbReference type="InterPro" id="IPR000477">
    <property type="entry name" value="RT_dom"/>
</dbReference>
<dbReference type="Proteomes" id="UP000054107">
    <property type="component" value="Unassembled WGS sequence"/>
</dbReference>
<dbReference type="InterPro" id="IPR032567">
    <property type="entry name" value="RTL1-rel"/>
</dbReference>
<dbReference type="InterPro" id="IPR043502">
    <property type="entry name" value="DNA/RNA_pol_sf"/>
</dbReference>
<dbReference type="GO" id="GO:0008270">
    <property type="term" value="F:zinc ion binding"/>
    <property type="evidence" value="ECO:0007669"/>
    <property type="project" value="UniProtKB-KW"/>
</dbReference>
<dbReference type="OrthoDB" id="2447685at2759"/>
<dbReference type="PROSITE" id="PS50158">
    <property type="entry name" value="ZF_CCHC"/>
    <property type="match status" value="1"/>
</dbReference>
<dbReference type="Gene3D" id="3.30.70.270">
    <property type="match status" value="1"/>
</dbReference>
<protein>
    <recommendedName>
        <fullName evidence="3">CCHC-type domain-containing protein</fullName>
    </recommendedName>
</protein>
<dbReference type="Pfam" id="PF00078">
    <property type="entry name" value="RVT_1"/>
    <property type="match status" value="1"/>
</dbReference>
<dbReference type="STRING" id="35722.A0A0B7NE35"/>
<dbReference type="Gene3D" id="2.40.70.10">
    <property type="entry name" value="Acid Proteases"/>
    <property type="match status" value="1"/>
</dbReference>
<dbReference type="EMBL" id="LN729408">
    <property type="protein sequence ID" value="CEP13211.1"/>
    <property type="molecule type" value="Genomic_DNA"/>
</dbReference>
<dbReference type="InterPro" id="IPR001878">
    <property type="entry name" value="Znf_CCHC"/>
</dbReference>
<dbReference type="PROSITE" id="PS00141">
    <property type="entry name" value="ASP_PROTEASE"/>
    <property type="match status" value="1"/>
</dbReference>
<dbReference type="CDD" id="cd00303">
    <property type="entry name" value="retropepsin_like"/>
    <property type="match status" value="1"/>
</dbReference>
<proteinExistence type="predicted"/>
<feature type="domain" description="CCHC-type" evidence="3">
    <location>
        <begin position="26"/>
        <end position="41"/>
    </location>
</feature>
<evidence type="ECO:0000259" key="3">
    <source>
        <dbReference type="PROSITE" id="PS50158"/>
    </source>
</evidence>
<dbReference type="InterPro" id="IPR043128">
    <property type="entry name" value="Rev_trsase/Diguanyl_cyclase"/>
</dbReference>
<name>A0A0B7NE35_9FUNG</name>
<organism evidence="4 5">
    <name type="scientific">Parasitella parasitica</name>
    <dbReference type="NCBI Taxonomy" id="35722"/>
    <lineage>
        <taxon>Eukaryota</taxon>
        <taxon>Fungi</taxon>
        <taxon>Fungi incertae sedis</taxon>
        <taxon>Mucoromycota</taxon>
        <taxon>Mucoromycotina</taxon>
        <taxon>Mucoromycetes</taxon>
        <taxon>Mucorales</taxon>
        <taxon>Mucorineae</taxon>
        <taxon>Mucoraceae</taxon>
        <taxon>Parasitella</taxon>
    </lineage>
</organism>
<dbReference type="GO" id="GO:0004190">
    <property type="term" value="F:aspartic-type endopeptidase activity"/>
    <property type="evidence" value="ECO:0007669"/>
    <property type="project" value="UniProtKB-KW"/>
</dbReference>
<dbReference type="SUPFAM" id="SSF50630">
    <property type="entry name" value="Acid proteases"/>
    <property type="match status" value="1"/>
</dbReference>
<dbReference type="PANTHER" id="PTHR15503">
    <property type="entry name" value="LDOC1 RELATED"/>
    <property type="match status" value="1"/>
</dbReference>
<gene>
    <name evidence="4" type="primary">PARPA_07260.1 scaffold 26887</name>
</gene>